<comment type="caution">
    <text evidence="2">The sequence shown here is derived from an EMBL/GenBank/DDBJ whole genome shotgun (WGS) entry which is preliminary data.</text>
</comment>
<accession>A0A9X4C804</accession>
<sequence length="55" mass="5413">MPASLINAVVDSAVNAGVVPCGNQQPKQISHYPPPVSSTPVRAVAPPPPGVGVSG</sequence>
<protein>
    <submittedName>
        <fullName evidence="2">Uncharacterized protein</fullName>
    </submittedName>
</protein>
<dbReference type="RefSeq" id="WP_261735212.1">
    <property type="nucleotide sequence ID" value="NZ_JAMDHA010000050.1"/>
</dbReference>
<dbReference type="EMBL" id="JAMDHA010000050">
    <property type="protein sequence ID" value="MDD1011540.1"/>
    <property type="molecule type" value="Genomic_DNA"/>
</dbReference>
<feature type="compositionally biased region" description="Pro residues" evidence="1">
    <location>
        <begin position="45"/>
        <end position="55"/>
    </location>
</feature>
<proteinExistence type="predicted"/>
<evidence type="ECO:0000313" key="3">
    <source>
        <dbReference type="Proteomes" id="UP001148185"/>
    </source>
</evidence>
<dbReference type="AlphaFoldDB" id="A0A9X4C804"/>
<organism evidence="2 3">
    <name type="scientific">Pseudomonas shahriarae</name>
    <dbReference type="NCBI Taxonomy" id="2745512"/>
    <lineage>
        <taxon>Bacteria</taxon>
        <taxon>Pseudomonadati</taxon>
        <taxon>Pseudomonadota</taxon>
        <taxon>Gammaproteobacteria</taxon>
        <taxon>Pseudomonadales</taxon>
        <taxon>Pseudomonadaceae</taxon>
        <taxon>Pseudomonas</taxon>
    </lineage>
</organism>
<evidence type="ECO:0000256" key="1">
    <source>
        <dbReference type="SAM" id="MobiDB-lite"/>
    </source>
</evidence>
<keyword evidence="3" id="KW-1185">Reference proteome</keyword>
<reference evidence="2 3" key="1">
    <citation type="submission" date="2022-05" db="EMBL/GenBank/DDBJ databases">
        <title>Novel Pseudomonas spp. Isolated from a Rainbow Trout Aquaculture Facility.</title>
        <authorList>
            <person name="Testerman T."/>
            <person name="Graf J."/>
        </authorList>
    </citation>
    <scope>NUCLEOTIDE SEQUENCE [LARGE SCALE GENOMIC DNA]</scope>
    <source>
        <strain evidence="2 3">ID1042</strain>
    </source>
</reference>
<name>A0A9X4C804_9PSED</name>
<dbReference type="Proteomes" id="UP001148185">
    <property type="component" value="Unassembled WGS sequence"/>
</dbReference>
<gene>
    <name evidence="2" type="ORF">M5G27_29200</name>
</gene>
<evidence type="ECO:0000313" key="2">
    <source>
        <dbReference type="EMBL" id="MDD1011540.1"/>
    </source>
</evidence>
<feature type="region of interest" description="Disordered" evidence="1">
    <location>
        <begin position="25"/>
        <end position="55"/>
    </location>
</feature>